<dbReference type="GO" id="GO:0022857">
    <property type="term" value="F:transmembrane transporter activity"/>
    <property type="evidence" value="ECO:0007669"/>
    <property type="project" value="InterPro"/>
</dbReference>
<dbReference type="PANTHER" id="PTHR23514">
    <property type="entry name" value="BYPASS OF STOP CODON PROTEIN 6"/>
    <property type="match status" value="1"/>
</dbReference>
<sequence>MSSIVMHNSVHSYTSNWHQNAARAAFFIGGFGAAAWAPLVPLLKNRLMINENIMGLLLLCIGMGSLITMPISGIIAAKFGCRKVIVTASLLYAFLLILLSEVTTLPATVVILILFGAAMGMIDVTANIQALSIERAIGHRLMSSMHGFWSVGGFLGASIFGLWIDIGLSPFQATLCAAIIMIITLIPFIRYLLNNGGDSSSRAHFAFPRGIVALIAVIICISFLVEGSIMDWGGIYLTTIHGLDISLAGTGFALYSGAMLIMRLTGDWLLRKLSTTLIIFGGMLLTIVGFLLIIASSWQILLYLGFFLIGGGFANVVPVFYSLLAKQKAMPLTTAISAVSTFGYLGILMGPAVIGFIAHLTSLISAFTMLVVLLIIEIFIANYVYKKMA</sequence>
<feature type="domain" description="Major facilitator superfamily (MFS) profile" evidence="7">
    <location>
        <begin position="18"/>
        <end position="389"/>
    </location>
</feature>
<dbReference type="SUPFAM" id="SSF103473">
    <property type="entry name" value="MFS general substrate transporter"/>
    <property type="match status" value="1"/>
</dbReference>
<feature type="transmembrane region" description="Helical" evidence="6">
    <location>
        <begin position="53"/>
        <end position="77"/>
    </location>
</feature>
<evidence type="ECO:0000313" key="9">
    <source>
        <dbReference type="Proteomes" id="UP000559117"/>
    </source>
</evidence>
<dbReference type="CDD" id="cd17393">
    <property type="entry name" value="MFS_MosC_like"/>
    <property type="match status" value="1"/>
</dbReference>
<name>A0A840USP5_9FIRM</name>
<accession>A0A840USP5</accession>
<proteinExistence type="predicted"/>
<dbReference type="EMBL" id="JACHFH010000036">
    <property type="protein sequence ID" value="MBB5337162.1"/>
    <property type="molecule type" value="Genomic_DNA"/>
</dbReference>
<evidence type="ECO:0000256" key="2">
    <source>
        <dbReference type="ARBA" id="ARBA00022448"/>
    </source>
</evidence>
<reference evidence="8 9" key="1">
    <citation type="submission" date="2020-08" db="EMBL/GenBank/DDBJ databases">
        <title>Genomic Encyclopedia of Type Strains, Phase IV (KMG-IV): sequencing the most valuable type-strain genomes for metagenomic binning, comparative biology and taxonomic classification.</title>
        <authorList>
            <person name="Goeker M."/>
        </authorList>
    </citation>
    <scope>NUCLEOTIDE SEQUENCE [LARGE SCALE GENOMIC DNA]</scope>
    <source>
        <strain evidence="8 9">DSM 24661</strain>
    </source>
</reference>
<dbReference type="GO" id="GO:0005886">
    <property type="term" value="C:plasma membrane"/>
    <property type="evidence" value="ECO:0007669"/>
    <property type="project" value="UniProtKB-SubCell"/>
</dbReference>
<feature type="transmembrane region" description="Helical" evidence="6">
    <location>
        <begin position="336"/>
        <end position="358"/>
    </location>
</feature>
<evidence type="ECO:0000256" key="1">
    <source>
        <dbReference type="ARBA" id="ARBA00004651"/>
    </source>
</evidence>
<feature type="transmembrane region" description="Helical" evidence="6">
    <location>
        <begin position="170"/>
        <end position="193"/>
    </location>
</feature>
<evidence type="ECO:0000256" key="6">
    <source>
        <dbReference type="SAM" id="Phobius"/>
    </source>
</evidence>
<feature type="transmembrane region" description="Helical" evidence="6">
    <location>
        <begin position="21"/>
        <end position="41"/>
    </location>
</feature>
<feature type="transmembrane region" description="Helical" evidence="6">
    <location>
        <begin position="276"/>
        <end position="294"/>
    </location>
</feature>
<keyword evidence="2" id="KW-0813">Transport</keyword>
<keyword evidence="4 6" id="KW-1133">Transmembrane helix</keyword>
<evidence type="ECO:0000259" key="7">
    <source>
        <dbReference type="PROSITE" id="PS50850"/>
    </source>
</evidence>
<comment type="caution">
    <text evidence="8">The sequence shown here is derived from an EMBL/GenBank/DDBJ whole genome shotgun (WGS) entry which is preliminary data.</text>
</comment>
<evidence type="ECO:0000256" key="3">
    <source>
        <dbReference type="ARBA" id="ARBA00022692"/>
    </source>
</evidence>
<dbReference type="PROSITE" id="PS50850">
    <property type="entry name" value="MFS"/>
    <property type="match status" value="1"/>
</dbReference>
<dbReference type="InterPro" id="IPR051788">
    <property type="entry name" value="MFS_Transporter"/>
</dbReference>
<dbReference type="PANTHER" id="PTHR23514:SF13">
    <property type="entry name" value="INNER MEMBRANE PROTEIN YBJJ"/>
    <property type="match status" value="1"/>
</dbReference>
<dbReference type="RefSeq" id="WP_231038096.1">
    <property type="nucleotide sequence ID" value="NZ_JACHFH010000036.1"/>
</dbReference>
<feature type="transmembrane region" description="Helical" evidence="6">
    <location>
        <begin position="245"/>
        <end position="264"/>
    </location>
</feature>
<feature type="transmembrane region" description="Helical" evidence="6">
    <location>
        <begin position="84"/>
        <end position="100"/>
    </location>
</feature>
<dbReference type="InterPro" id="IPR036259">
    <property type="entry name" value="MFS_trans_sf"/>
</dbReference>
<dbReference type="Gene3D" id="1.20.1250.20">
    <property type="entry name" value="MFS general substrate transporter like domains"/>
    <property type="match status" value="2"/>
</dbReference>
<feature type="transmembrane region" description="Helical" evidence="6">
    <location>
        <begin position="106"/>
        <end position="126"/>
    </location>
</feature>
<dbReference type="InterPro" id="IPR020846">
    <property type="entry name" value="MFS_dom"/>
</dbReference>
<feature type="transmembrane region" description="Helical" evidence="6">
    <location>
        <begin position="147"/>
        <end position="164"/>
    </location>
</feature>
<feature type="transmembrane region" description="Helical" evidence="6">
    <location>
        <begin position="300"/>
        <end position="324"/>
    </location>
</feature>
<comment type="subcellular location">
    <subcellularLocation>
        <location evidence="1">Cell membrane</location>
        <topology evidence="1">Multi-pass membrane protein</topology>
    </subcellularLocation>
</comment>
<protein>
    <submittedName>
        <fullName evidence="8">Putative MFS family arabinose efflux permease</fullName>
    </submittedName>
</protein>
<dbReference type="Proteomes" id="UP000559117">
    <property type="component" value="Unassembled WGS sequence"/>
</dbReference>
<dbReference type="AlphaFoldDB" id="A0A840USP5"/>
<keyword evidence="5 6" id="KW-0472">Membrane</keyword>
<feature type="transmembrane region" description="Helical" evidence="6">
    <location>
        <begin position="364"/>
        <end position="385"/>
    </location>
</feature>
<evidence type="ECO:0000256" key="4">
    <source>
        <dbReference type="ARBA" id="ARBA00022989"/>
    </source>
</evidence>
<keyword evidence="3 6" id="KW-0812">Transmembrane</keyword>
<keyword evidence="9" id="KW-1185">Reference proteome</keyword>
<gene>
    <name evidence="8" type="ORF">HNR32_002319</name>
</gene>
<evidence type="ECO:0000256" key="5">
    <source>
        <dbReference type="ARBA" id="ARBA00023136"/>
    </source>
</evidence>
<organism evidence="8 9">
    <name type="scientific">Pectinatus brassicae</name>
    <dbReference type="NCBI Taxonomy" id="862415"/>
    <lineage>
        <taxon>Bacteria</taxon>
        <taxon>Bacillati</taxon>
        <taxon>Bacillota</taxon>
        <taxon>Negativicutes</taxon>
        <taxon>Selenomonadales</taxon>
        <taxon>Selenomonadaceae</taxon>
        <taxon>Pectinatus</taxon>
    </lineage>
</organism>
<dbReference type="Pfam" id="PF07690">
    <property type="entry name" value="MFS_1"/>
    <property type="match status" value="1"/>
</dbReference>
<evidence type="ECO:0000313" key="8">
    <source>
        <dbReference type="EMBL" id="MBB5337162.1"/>
    </source>
</evidence>
<dbReference type="InterPro" id="IPR011701">
    <property type="entry name" value="MFS"/>
</dbReference>
<feature type="transmembrane region" description="Helical" evidence="6">
    <location>
        <begin position="205"/>
        <end position="225"/>
    </location>
</feature>